<evidence type="ECO:0000313" key="1">
    <source>
        <dbReference type="EMBL" id="KAI9507872.1"/>
    </source>
</evidence>
<dbReference type="EMBL" id="JAGFNK010000109">
    <property type="protein sequence ID" value="KAI9507872.1"/>
    <property type="molecule type" value="Genomic_DNA"/>
</dbReference>
<reference evidence="1" key="1">
    <citation type="submission" date="2021-03" db="EMBL/GenBank/DDBJ databases">
        <title>Evolutionary priming and transition to the ectomycorrhizal habit in an iconic lineage of mushroom-forming fungi: is preadaptation a requirement?</title>
        <authorList>
            <consortium name="DOE Joint Genome Institute"/>
            <person name="Looney B.P."/>
            <person name="Miyauchi S."/>
            <person name="Morin E."/>
            <person name="Drula E."/>
            <person name="Courty P.E."/>
            <person name="Chicoki N."/>
            <person name="Fauchery L."/>
            <person name="Kohler A."/>
            <person name="Kuo A."/>
            <person name="LaButti K."/>
            <person name="Pangilinan J."/>
            <person name="Lipzen A."/>
            <person name="Riley R."/>
            <person name="Andreopoulos W."/>
            <person name="He G."/>
            <person name="Johnson J."/>
            <person name="Barry K.W."/>
            <person name="Grigoriev I.V."/>
            <person name="Nagy L."/>
            <person name="Hibbett D."/>
            <person name="Henrissat B."/>
            <person name="Matheny P.B."/>
            <person name="Labbe J."/>
            <person name="Martin A.F."/>
        </authorList>
    </citation>
    <scope>NUCLEOTIDE SEQUENCE</scope>
    <source>
        <strain evidence="1">BPL698</strain>
    </source>
</reference>
<name>A0ACC0UAJ6_9AGAM</name>
<accession>A0ACC0UAJ6</accession>
<keyword evidence="2" id="KW-1185">Reference proteome</keyword>
<evidence type="ECO:0000313" key="2">
    <source>
        <dbReference type="Proteomes" id="UP001207468"/>
    </source>
</evidence>
<gene>
    <name evidence="1" type="ORF">F5148DRAFT_1149437</name>
</gene>
<protein>
    <submittedName>
        <fullName evidence="1">RNase P/MRP, p29 subunit</fullName>
    </submittedName>
</protein>
<comment type="caution">
    <text evidence="1">The sequence shown here is derived from an EMBL/GenBank/DDBJ whole genome shotgun (WGS) entry which is preliminary data.</text>
</comment>
<proteinExistence type="predicted"/>
<organism evidence="1 2">
    <name type="scientific">Russula earlei</name>
    <dbReference type="NCBI Taxonomy" id="71964"/>
    <lineage>
        <taxon>Eukaryota</taxon>
        <taxon>Fungi</taxon>
        <taxon>Dikarya</taxon>
        <taxon>Basidiomycota</taxon>
        <taxon>Agaricomycotina</taxon>
        <taxon>Agaricomycetes</taxon>
        <taxon>Russulales</taxon>
        <taxon>Russulaceae</taxon>
        <taxon>Russula</taxon>
    </lineage>
</organism>
<sequence>MSRAARQGPRTSANPFTPEFVKGHLVAGNNRSQVRAQALYDERVRRRQLVLAERRGSQARGELPGAGARRKRMEGEADRARARAKGEKMKMGRREAAEKGVWRLRKEEARWDAFVPLHRLWLGYMSELLGLAADPGEGSSVEAAMPHAADVHPRLVKADFHGSIMTALKVRKSKNPGLVRLSGIVVQETENTFKVVTKGDKLKVIPKQGSIFVFAVPLYSTGSSVVGATPADGAGTGSGEVGQGWTVLDGPHVEIELYGNQFCFRAADRAGRKFKHKETIELF</sequence>
<dbReference type="Proteomes" id="UP001207468">
    <property type="component" value="Unassembled WGS sequence"/>
</dbReference>